<evidence type="ECO:0000256" key="5">
    <source>
        <dbReference type="SAM" id="SignalP"/>
    </source>
</evidence>
<feature type="chain" id="PRO_5015668335" description="Bacterial surface antigen (D15) domain-containing protein" evidence="5">
    <location>
        <begin position="25"/>
        <end position="586"/>
    </location>
</feature>
<evidence type="ECO:0000256" key="4">
    <source>
        <dbReference type="ARBA" id="ARBA00023136"/>
    </source>
</evidence>
<keyword evidence="8" id="KW-1185">Reference proteome</keyword>
<dbReference type="PANTHER" id="PTHR12815">
    <property type="entry name" value="SORTING AND ASSEMBLY MACHINERY SAMM50 PROTEIN FAMILY MEMBER"/>
    <property type="match status" value="1"/>
</dbReference>
<keyword evidence="3" id="KW-0812">Transmembrane</keyword>
<evidence type="ECO:0000256" key="3">
    <source>
        <dbReference type="ARBA" id="ARBA00022692"/>
    </source>
</evidence>
<proteinExistence type="predicted"/>
<organism evidence="7 8">
    <name type="scientific">Marinicauda salina</name>
    <dbReference type="NCBI Taxonomy" id="2135793"/>
    <lineage>
        <taxon>Bacteria</taxon>
        <taxon>Pseudomonadati</taxon>
        <taxon>Pseudomonadota</taxon>
        <taxon>Alphaproteobacteria</taxon>
        <taxon>Maricaulales</taxon>
        <taxon>Maricaulaceae</taxon>
        <taxon>Marinicauda</taxon>
    </lineage>
</organism>
<evidence type="ECO:0000313" key="8">
    <source>
        <dbReference type="Proteomes" id="UP000245168"/>
    </source>
</evidence>
<keyword evidence="2" id="KW-1134">Transmembrane beta strand</keyword>
<evidence type="ECO:0000256" key="1">
    <source>
        <dbReference type="ARBA" id="ARBA00004370"/>
    </source>
</evidence>
<feature type="domain" description="Bacterial surface antigen (D15)" evidence="6">
    <location>
        <begin position="316"/>
        <end position="586"/>
    </location>
</feature>
<dbReference type="PANTHER" id="PTHR12815:SF18">
    <property type="entry name" value="SORTING AND ASSEMBLY MACHINERY COMPONENT 50 HOMOLOG"/>
    <property type="match status" value="1"/>
</dbReference>
<comment type="caution">
    <text evidence="7">The sequence shown here is derived from an EMBL/GenBank/DDBJ whole genome shotgun (WGS) entry which is preliminary data.</text>
</comment>
<reference evidence="8" key="1">
    <citation type="submission" date="2018-05" db="EMBL/GenBank/DDBJ databases">
        <authorList>
            <person name="Liu B.-T."/>
        </authorList>
    </citation>
    <scope>NUCLEOTIDE SEQUENCE [LARGE SCALE GENOMIC DNA]</scope>
    <source>
        <strain evidence="8">WD6-1</strain>
    </source>
</reference>
<keyword evidence="4" id="KW-0472">Membrane</keyword>
<dbReference type="AlphaFoldDB" id="A0A2U2BVP7"/>
<dbReference type="Gene3D" id="2.40.160.50">
    <property type="entry name" value="membrane protein fhac: a member of the omp85/tpsb transporter family"/>
    <property type="match status" value="1"/>
</dbReference>
<feature type="signal peptide" evidence="5">
    <location>
        <begin position="1"/>
        <end position="24"/>
    </location>
</feature>
<dbReference type="Proteomes" id="UP000245168">
    <property type="component" value="Unassembled WGS sequence"/>
</dbReference>
<dbReference type="Pfam" id="PF01103">
    <property type="entry name" value="Omp85"/>
    <property type="match status" value="1"/>
</dbReference>
<evidence type="ECO:0000313" key="7">
    <source>
        <dbReference type="EMBL" id="PWE18101.1"/>
    </source>
</evidence>
<dbReference type="EMBL" id="QEXV01000001">
    <property type="protein sequence ID" value="PWE18101.1"/>
    <property type="molecule type" value="Genomic_DNA"/>
</dbReference>
<evidence type="ECO:0000259" key="6">
    <source>
        <dbReference type="Pfam" id="PF01103"/>
    </source>
</evidence>
<dbReference type="GO" id="GO:0019867">
    <property type="term" value="C:outer membrane"/>
    <property type="evidence" value="ECO:0007669"/>
    <property type="project" value="InterPro"/>
</dbReference>
<protein>
    <recommendedName>
        <fullName evidence="6">Bacterial surface antigen (D15) domain-containing protein</fullName>
    </recommendedName>
</protein>
<comment type="subcellular location">
    <subcellularLocation>
        <location evidence="1">Membrane</location>
    </subcellularLocation>
</comment>
<dbReference type="InterPro" id="IPR039910">
    <property type="entry name" value="D15-like"/>
</dbReference>
<accession>A0A2U2BVP7</accession>
<evidence type="ECO:0000256" key="2">
    <source>
        <dbReference type="ARBA" id="ARBA00022452"/>
    </source>
</evidence>
<keyword evidence="5" id="KW-0732">Signal</keyword>
<dbReference type="InterPro" id="IPR000184">
    <property type="entry name" value="Bac_surfAg_D15"/>
</dbReference>
<gene>
    <name evidence="7" type="ORF">DDZ18_00350</name>
</gene>
<name>A0A2U2BVP7_9PROT</name>
<sequence>MAVLRPLLAGAVVAAWAGGGVANAAPLARVEGVQDAELRAGIDRIVGEAEGAPESRWRARDRARRAADRVRAYLDSQGYYAALVDARLDDDGAPLVRVDAGRRFTFEIVDIAFDQPDSPASRPGEEIVSALELAPGDPVVARDVIEARGRVVGRLRDGGWPFAGSGEDDIVIDHETSTASAEFHFETGPFIRFGAPQRAGGLADLRDSFVARLAPYEVGEPASQDALQRYSQRLQALESVQIAETRIAPDATGVERPVDVRMEPTPKHRIEAALRWSTSEGSGLDGEWARRNMFRGDETLTVHGRAATLGYGLGVRLDVPHWRRYGQTLDLLAEAAAERTDAFDQDVVRLRAGVTRPITDVIDASAAVSFQTADIDDAAGSRLLNSVNFPLSAAYDDRENVLDPQSGVFAELRVTPGAAFGDADSRYVRAEAAVRSYIRVSTDVVIAARARAGSLFGAKAEEVPVDLRFFSGGGGSVRGYEYQALSPFRLDEDTGALEPFGGRSVVETGLEARWRRSERLGFVAFVDGGAAAADRTPTVDDLRFGAGLGVRYYPGFGPLRVDIATPLDPRDGDDPVHVYISIGQAF</sequence>